<reference evidence="2 3" key="1">
    <citation type="submission" date="2020-02" db="EMBL/GenBank/DDBJ databases">
        <title>Whole-genome analyses of novel actinobacteria.</title>
        <authorList>
            <person name="Sahin N."/>
            <person name="Gencbay T."/>
        </authorList>
    </citation>
    <scope>NUCLEOTIDE SEQUENCE [LARGE SCALE GENOMIC DNA]</scope>
    <source>
        <strain evidence="2 3">HC44</strain>
    </source>
</reference>
<keyword evidence="3" id="KW-1185">Reference proteome</keyword>
<keyword evidence="1" id="KW-0732">Signal</keyword>
<feature type="chain" id="PRO_5026071223" description="Secreted protein" evidence="1">
    <location>
        <begin position="30"/>
        <end position="146"/>
    </location>
</feature>
<comment type="caution">
    <text evidence="2">The sequence shown here is derived from an EMBL/GenBank/DDBJ whole genome shotgun (WGS) entry which is preliminary data.</text>
</comment>
<protein>
    <recommendedName>
        <fullName evidence="4">Secreted protein</fullName>
    </recommendedName>
</protein>
<evidence type="ECO:0008006" key="4">
    <source>
        <dbReference type="Google" id="ProtNLM"/>
    </source>
</evidence>
<feature type="signal peptide" evidence="1">
    <location>
        <begin position="1"/>
        <end position="29"/>
    </location>
</feature>
<dbReference type="AlphaFoldDB" id="A0A6G4VCE1"/>
<evidence type="ECO:0000313" key="3">
    <source>
        <dbReference type="Proteomes" id="UP000472335"/>
    </source>
</evidence>
<name>A0A6G4VCE1_9ACTN</name>
<evidence type="ECO:0000256" key="1">
    <source>
        <dbReference type="SAM" id="SignalP"/>
    </source>
</evidence>
<evidence type="ECO:0000313" key="2">
    <source>
        <dbReference type="EMBL" id="NGO11487.1"/>
    </source>
</evidence>
<accession>A0A6G4VCE1</accession>
<organism evidence="2 3">
    <name type="scientific">Streptomyces scabichelini</name>
    <dbReference type="NCBI Taxonomy" id="2711217"/>
    <lineage>
        <taxon>Bacteria</taxon>
        <taxon>Bacillati</taxon>
        <taxon>Actinomycetota</taxon>
        <taxon>Actinomycetes</taxon>
        <taxon>Kitasatosporales</taxon>
        <taxon>Streptomycetaceae</taxon>
        <taxon>Streptomyces</taxon>
    </lineage>
</organism>
<dbReference type="RefSeq" id="WP_165263848.1">
    <property type="nucleotide sequence ID" value="NZ_JAAKZY010000106.1"/>
</dbReference>
<dbReference type="EMBL" id="JAAKZY010000106">
    <property type="protein sequence ID" value="NGO11487.1"/>
    <property type="molecule type" value="Genomic_DNA"/>
</dbReference>
<proteinExistence type="predicted"/>
<dbReference type="Proteomes" id="UP000472335">
    <property type="component" value="Unassembled WGS sequence"/>
</dbReference>
<gene>
    <name evidence="2" type="ORF">G5C60_28770</name>
</gene>
<sequence>MRTWMRAAALFSPLALGIVVAGPAPMAVAAEAGPLHTITCSFDKRVGTPWAPNSVTVKGFVRVRCTDQLDEANTAAHIQIYDGGWKDRGAPIVSHNKGPVIQVNDDTLKRPGTWKYRTEGTHFGQHGNTWALPTYYSPVRTLTRVH</sequence>